<dbReference type="EMBL" id="CP017476">
    <property type="protein sequence ID" value="AOW12629.1"/>
    <property type="molecule type" value="Genomic_DNA"/>
</dbReference>
<evidence type="ECO:0000313" key="4">
    <source>
        <dbReference type="EMBL" id="AOW12629.1"/>
    </source>
</evidence>
<dbReference type="Pfam" id="PF03447">
    <property type="entry name" value="NAD_binding_3"/>
    <property type="match status" value="1"/>
</dbReference>
<dbReference type="OrthoDB" id="9777844at2"/>
<dbReference type="SUPFAM" id="SSF51735">
    <property type="entry name" value="NAD(P)-binding Rossmann-fold domains"/>
    <property type="match status" value="1"/>
</dbReference>
<dbReference type="InterPro" id="IPR036291">
    <property type="entry name" value="NAD(P)-bd_dom_sf"/>
</dbReference>
<dbReference type="STRING" id="1763535.LPB072_07005"/>
<accession>A0A1D8NU58</accession>
<dbReference type="Pfam" id="PF21135">
    <property type="entry name" value="DRL_cat"/>
    <property type="match status" value="1"/>
</dbReference>
<gene>
    <name evidence="4" type="ORF">LPB072_07005</name>
</gene>
<reference evidence="4 5" key="1">
    <citation type="submission" date="2016-10" db="EMBL/GenBank/DDBJ databases">
        <title>Hydorgenophaga sp. LPB0072 isolated from gastropod.</title>
        <authorList>
            <person name="Kim E."/>
            <person name="Yi H."/>
        </authorList>
    </citation>
    <scope>NUCLEOTIDE SEQUENCE [LARGE SCALE GENOMIC DNA]</scope>
    <source>
        <strain evidence="4 5">LPB0072</strain>
    </source>
</reference>
<proteinExistence type="predicted"/>
<dbReference type="GO" id="GO:0050661">
    <property type="term" value="F:NADP binding"/>
    <property type="evidence" value="ECO:0007669"/>
    <property type="project" value="InterPro"/>
</dbReference>
<dbReference type="PANTHER" id="PTHR37850">
    <property type="entry name" value="STRU PROTEIN"/>
    <property type="match status" value="1"/>
</dbReference>
<feature type="domain" description="Aspartate/homoserine dehydrogenase NAD-binding" evidence="1">
    <location>
        <begin position="13"/>
        <end position="99"/>
    </location>
</feature>
<dbReference type="Proteomes" id="UP000185680">
    <property type="component" value="Chromosome"/>
</dbReference>
<evidence type="ECO:0000259" key="3">
    <source>
        <dbReference type="Pfam" id="PF21135"/>
    </source>
</evidence>
<name>A0A1D8NU58_9BURK</name>
<dbReference type="CDD" id="cd11616">
    <property type="entry name" value="SAF_DH_OX_like"/>
    <property type="match status" value="1"/>
</dbReference>
<dbReference type="KEGG" id="hyl:LPB072_07005"/>
<evidence type="ECO:0000259" key="2">
    <source>
        <dbReference type="Pfam" id="PF08666"/>
    </source>
</evidence>
<feature type="domain" description="Oxidoreductase DRL-like catalytic" evidence="3">
    <location>
        <begin position="119"/>
        <end position="276"/>
    </location>
</feature>
<dbReference type="InterPro" id="IPR005106">
    <property type="entry name" value="Asp/hSer_DH_NAD-bd"/>
</dbReference>
<dbReference type="Gene3D" id="3.40.50.720">
    <property type="entry name" value="NAD(P)-binding Rossmann-like Domain"/>
    <property type="match status" value="1"/>
</dbReference>
<dbReference type="GO" id="GO:0016491">
    <property type="term" value="F:oxidoreductase activity"/>
    <property type="evidence" value="ECO:0007669"/>
    <property type="project" value="InterPro"/>
</dbReference>
<evidence type="ECO:0000259" key="1">
    <source>
        <dbReference type="Pfam" id="PF03447"/>
    </source>
</evidence>
<protein>
    <submittedName>
        <fullName evidence="4">NAD(P)-dependent oxidoreductase</fullName>
    </submittedName>
</protein>
<dbReference type="PANTHER" id="PTHR37850:SF1">
    <property type="entry name" value="SAF DOMAIN PROTEIN"/>
    <property type="match status" value="1"/>
</dbReference>
<organism evidence="4 5">
    <name type="scientific">Hydrogenophaga crassostreae</name>
    <dbReference type="NCBI Taxonomy" id="1763535"/>
    <lineage>
        <taxon>Bacteria</taxon>
        <taxon>Pseudomonadati</taxon>
        <taxon>Pseudomonadota</taxon>
        <taxon>Betaproteobacteria</taxon>
        <taxon>Burkholderiales</taxon>
        <taxon>Comamonadaceae</taxon>
        <taxon>Hydrogenophaga</taxon>
    </lineage>
</organism>
<dbReference type="InterPro" id="IPR048423">
    <property type="entry name" value="DRL_cat"/>
</dbReference>
<feature type="domain" description="SAF" evidence="2">
    <location>
        <begin position="303"/>
        <end position="364"/>
    </location>
</feature>
<dbReference type="AlphaFoldDB" id="A0A1D8NU58"/>
<dbReference type="Pfam" id="PF08666">
    <property type="entry name" value="SAF"/>
    <property type="match status" value="1"/>
</dbReference>
<evidence type="ECO:0000313" key="5">
    <source>
        <dbReference type="Proteomes" id="UP000185680"/>
    </source>
</evidence>
<dbReference type="InterPro" id="IPR013974">
    <property type="entry name" value="SAF"/>
</dbReference>
<dbReference type="RefSeq" id="WP_066093201.1">
    <property type="nucleotide sequence ID" value="NZ_CP017476.1"/>
</dbReference>
<sequence>MNTLKKPQIGLVGTGFIASGFARLINNHAPDLQISSVLTRRPLNEAGDFPLTDRLTHSVQQIIDGSDVIVECSGDVLHATDVIDQALRAGKPVVTMNSEFHVTTGSYFADKGLLTEAEGDQPGSIAALREEAIMMGFKPLVYGNMKGFLNHTPTPEEMAYWAGKQGISVAQTTSFTDGTKIQIEQALVANGFGATIACQGMQGPKTADVTKAAIDLARGAAERGEALSDYVLAPGNAGVFVVGTHDKSEWKALNYLKLGDGPYYVLVRPFHLCQYEIIKTLRRVLAGGGVLLNNSSKPTISIVAIAKTELAPGTPIDRALGGFQVRGEAAKIEESPNHVPIGLIQNAVIRRKIAPGQIITFDDVDLPDTLALTIARQLYS</sequence>